<proteinExistence type="predicted"/>
<dbReference type="InterPro" id="IPR034984">
    <property type="entry name" value="Imelysin-like_IPPA"/>
</dbReference>
<dbReference type="CDD" id="cd14659">
    <property type="entry name" value="Imelysin-like_IPPA"/>
    <property type="match status" value="1"/>
</dbReference>
<evidence type="ECO:0000313" key="6">
    <source>
        <dbReference type="Proteomes" id="UP000245461"/>
    </source>
</evidence>
<evidence type="ECO:0000313" key="5">
    <source>
        <dbReference type="EMBL" id="PWR21326.1"/>
    </source>
</evidence>
<dbReference type="RefSeq" id="WP_109906420.1">
    <property type="nucleotide sequence ID" value="NZ_QGLE01000007.1"/>
</dbReference>
<protein>
    <recommendedName>
        <fullName evidence="4">Imelysin-like domain-containing protein</fullName>
    </recommendedName>
</protein>
<dbReference type="AlphaFoldDB" id="A0A317E580"/>
<feature type="signal peptide" evidence="3">
    <location>
        <begin position="1"/>
        <end position="24"/>
    </location>
</feature>
<evidence type="ECO:0000259" key="4">
    <source>
        <dbReference type="Pfam" id="PF09375"/>
    </source>
</evidence>
<reference evidence="5 6" key="1">
    <citation type="submission" date="2018-05" db="EMBL/GenBank/DDBJ databases">
        <title>Zavarzinia sp. HR-AS.</title>
        <authorList>
            <person name="Lee Y."/>
            <person name="Jeon C.O."/>
        </authorList>
    </citation>
    <scope>NUCLEOTIDE SEQUENCE [LARGE SCALE GENOMIC DNA]</scope>
    <source>
        <strain evidence="5 6">HR-AS</strain>
    </source>
</reference>
<dbReference type="EMBL" id="QGLE01000007">
    <property type="protein sequence ID" value="PWR21326.1"/>
    <property type="molecule type" value="Genomic_DNA"/>
</dbReference>
<comment type="subcellular location">
    <subcellularLocation>
        <location evidence="1">Cell envelope</location>
    </subcellularLocation>
</comment>
<evidence type="ECO:0000256" key="2">
    <source>
        <dbReference type="ARBA" id="ARBA00022729"/>
    </source>
</evidence>
<comment type="caution">
    <text evidence="5">The sequence shown here is derived from an EMBL/GenBank/DDBJ whole genome shotgun (WGS) entry which is preliminary data.</text>
</comment>
<name>A0A317E580_9PROT</name>
<keyword evidence="2 3" id="KW-0732">Signal</keyword>
<evidence type="ECO:0000256" key="3">
    <source>
        <dbReference type="SAM" id="SignalP"/>
    </source>
</evidence>
<dbReference type="Gene3D" id="1.20.1420.20">
    <property type="entry name" value="M75 peptidase, HXXE motif"/>
    <property type="match status" value="1"/>
</dbReference>
<dbReference type="Pfam" id="PF09375">
    <property type="entry name" value="Peptidase_M75"/>
    <property type="match status" value="1"/>
</dbReference>
<dbReference type="Proteomes" id="UP000245461">
    <property type="component" value="Unassembled WGS sequence"/>
</dbReference>
<keyword evidence="6" id="KW-1185">Reference proteome</keyword>
<dbReference type="GO" id="GO:0030313">
    <property type="term" value="C:cell envelope"/>
    <property type="evidence" value="ECO:0007669"/>
    <property type="project" value="UniProtKB-SubCell"/>
</dbReference>
<dbReference type="InterPro" id="IPR018976">
    <property type="entry name" value="Imelysin-like"/>
</dbReference>
<feature type="domain" description="Imelysin-like" evidence="4">
    <location>
        <begin position="54"/>
        <end position="349"/>
    </location>
</feature>
<accession>A0A317E580</accession>
<gene>
    <name evidence="5" type="ORF">DKG74_12840</name>
</gene>
<dbReference type="InterPro" id="IPR038352">
    <property type="entry name" value="Imelysin_sf"/>
</dbReference>
<feature type="chain" id="PRO_5016300490" description="Imelysin-like domain-containing protein" evidence="3">
    <location>
        <begin position="25"/>
        <end position="375"/>
    </location>
</feature>
<dbReference type="OrthoDB" id="5729110at2"/>
<organism evidence="5 6">
    <name type="scientific">Zavarzinia aquatilis</name>
    <dbReference type="NCBI Taxonomy" id="2211142"/>
    <lineage>
        <taxon>Bacteria</taxon>
        <taxon>Pseudomonadati</taxon>
        <taxon>Pseudomonadota</taxon>
        <taxon>Alphaproteobacteria</taxon>
        <taxon>Rhodospirillales</taxon>
        <taxon>Zavarziniaceae</taxon>
        <taxon>Zavarzinia</taxon>
    </lineage>
</organism>
<evidence type="ECO:0000256" key="1">
    <source>
        <dbReference type="ARBA" id="ARBA00004196"/>
    </source>
</evidence>
<sequence length="375" mass="39459">MRRWFRILSVAGLIAGVPSAAAFAQEDDEGPALSAADQTALSAMNASIVDRHVTPAFKAQAAAAALFAANAELFCKAPDASGLDVLRTSYGAVSDAWQGVQHLRFGPTELFMRSSRLMFWPDPRDSVGRQLGELLARKDPALFAADTLQGQSVSVQGLPALERLLFGEDAKKLLAGDEEAALRCAAIVGIASNIKSIADGAAADWSGGGVAYDKAIKQAGPENELYRTPSEATVELFKALYLATEVVADRKLARALGDKPETARPRLLEQWRSGRSLRNIQIDLAAAAALWRAGMSDVVRQRDAGVAAEVEAALDKAVKDAEAIPAPLDTALSDPARRPAVEAVVADAVAAKTLIANKLAPVLGIPLGFNALDGD</sequence>